<organism evidence="2 3">
    <name type="scientific">Gluconacetobacter azotocaptans</name>
    <dbReference type="NCBI Taxonomy" id="142834"/>
    <lineage>
        <taxon>Bacteria</taxon>
        <taxon>Pseudomonadati</taxon>
        <taxon>Pseudomonadota</taxon>
        <taxon>Alphaproteobacteria</taxon>
        <taxon>Acetobacterales</taxon>
        <taxon>Acetobacteraceae</taxon>
        <taxon>Gluconacetobacter</taxon>
    </lineage>
</organism>
<accession>A0A7W4JTK8</accession>
<dbReference type="EMBL" id="JABEQF010000008">
    <property type="protein sequence ID" value="MBB2190683.1"/>
    <property type="molecule type" value="Genomic_DNA"/>
</dbReference>
<comment type="caution">
    <text evidence="2">The sequence shown here is derived from an EMBL/GenBank/DDBJ whole genome shotgun (WGS) entry which is preliminary data.</text>
</comment>
<keyword evidence="3" id="KW-1185">Reference proteome</keyword>
<evidence type="ECO:0000256" key="1">
    <source>
        <dbReference type="SAM" id="MobiDB-lite"/>
    </source>
</evidence>
<feature type="region of interest" description="Disordered" evidence="1">
    <location>
        <begin position="1"/>
        <end position="30"/>
    </location>
</feature>
<gene>
    <name evidence="2" type="ORF">HLH34_12055</name>
</gene>
<dbReference type="RefSeq" id="WP_183119827.1">
    <property type="nucleotide sequence ID" value="NZ_JABEQF010000008.1"/>
</dbReference>
<reference evidence="2 3" key="1">
    <citation type="submission" date="2020-04" db="EMBL/GenBank/DDBJ databases">
        <title>Description of novel Gluconacetobacter.</title>
        <authorList>
            <person name="Sombolestani A."/>
        </authorList>
    </citation>
    <scope>NUCLEOTIDE SEQUENCE [LARGE SCALE GENOMIC DNA]</scope>
    <source>
        <strain evidence="2 3">LMG 21311</strain>
    </source>
</reference>
<evidence type="ECO:0000313" key="3">
    <source>
        <dbReference type="Proteomes" id="UP000555756"/>
    </source>
</evidence>
<name>A0A7W4JTK8_9PROT</name>
<dbReference type="Proteomes" id="UP000555756">
    <property type="component" value="Unassembled WGS sequence"/>
</dbReference>
<dbReference type="AlphaFoldDB" id="A0A7W4JTK8"/>
<proteinExistence type="predicted"/>
<protein>
    <submittedName>
        <fullName evidence="2">Uncharacterized protein</fullName>
    </submittedName>
</protein>
<sequence>MTHDPAWPDSEHVGIPRNPDTSGPHALLDPQGEKIWGWWEAHRRLWVLSRWRQKHAGPAMAAWHYLGPARWPETDGVSEGDSA</sequence>
<evidence type="ECO:0000313" key="2">
    <source>
        <dbReference type="EMBL" id="MBB2190683.1"/>
    </source>
</evidence>